<dbReference type="PANTHER" id="PTHR11017:SF512">
    <property type="entry name" value="ADP-RIBOSYL CYCLASE_CYCLIC ADP-RIBOSE HYDROLASE"/>
    <property type="match status" value="1"/>
</dbReference>
<dbReference type="Proteomes" id="UP000265566">
    <property type="component" value="Chromosome 8"/>
</dbReference>
<dbReference type="PaxDb" id="3880-AET03874"/>
<dbReference type="InterPro" id="IPR044974">
    <property type="entry name" value="Disease_R_plants"/>
</dbReference>
<dbReference type="FunFam" id="3.40.50.10140:FF:000007">
    <property type="entry name" value="Disease resistance protein (TIR-NBS-LRR class)"/>
    <property type="match status" value="1"/>
</dbReference>
<dbReference type="KEGG" id="mtr:11408172"/>
<dbReference type="GO" id="GO:0043531">
    <property type="term" value="F:ADP binding"/>
    <property type="evidence" value="ECO:0007669"/>
    <property type="project" value="InterPro"/>
</dbReference>
<evidence type="ECO:0000256" key="1">
    <source>
        <dbReference type="ARBA" id="ARBA00022614"/>
    </source>
</evidence>
<dbReference type="InterPro" id="IPR032675">
    <property type="entry name" value="LRR_dom_sf"/>
</dbReference>
<dbReference type="GO" id="GO:0007165">
    <property type="term" value="P:signal transduction"/>
    <property type="evidence" value="ECO:0007669"/>
    <property type="project" value="InterPro"/>
</dbReference>
<accession>G7LDV9</accession>
<dbReference type="SMART" id="SM00255">
    <property type="entry name" value="TIR"/>
    <property type="match status" value="1"/>
</dbReference>
<dbReference type="EMBL" id="PSQE01000008">
    <property type="protein sequence ID" value="RHN42054.1"/>
    <property type="molecule type" value="Genomic_DNA"/>
</dbReference>
<keyword evidence="1" id="KW-0433">Leucine-rich repeat</keyword>
<reference evidence="7" key="3">
    <citation type="submission" date="2015-04" db="UniProtKB">
        <authorList>
            <consortium name="EnsemblPlants"/>
        </authorList>
    </citation>
    <scope>IDENTIFICATION</scope>
    <source>
        <strain evidence="7">cv. Jemalong A17</strain>
    </source>
</reference>
<organism evidence="5 8">
    <name type="scientific">Medicago truncatula</name>
    <name type="common">Barrel medic</name>
    <name type="synonym">Medicago tribuloides</name>
    <dbReference type="NCBI Taxonomy" id="3880"/>
    <lineage>
        <taxon>Eukaryota</taxon>
        <taxon>Viridiplantae</taxon>
        <taxon>Streptophyta</taxon>
        <taxon>Embryophyta</taxon>
        <taxon>Tracheophyta</taxon>
        <taxon>Spermatophyta</taxon>
        <taxon>Magnoliopsida</taxon>
        <taxon>eudicotyledons</taxon>
        <taxon>Gunneridae</taxon>
        <taxon>Pentapetalae</taxon>
        <taxon>rosids</taxon>
        <taxon>fabids</taxon>
        <taxon>Fabales</taxon>
        <taxon>Fabaceae</taxon>
        <taxon>Papilionoideae</taxon>
        <taxon>50 kb inversion clade</taxon>
        <taxon>NPAAA clade</taxon>
        <taxon>Hologalegina</taxon>
        <taxon>IRL clade</taxon>
        <taxon>Trifolieae</taxon>
        <taxon>Medicago</taxon>
    </lineage>
</organism>
<feature type="domain" description="TIR" evidence="4">
    <location>
        <begin position="14"/>
        <end position="179"/>
    </location>
</feature>
<evidence type="ECO:0000256" key="3">
    <source>
        <dbReference type="ARBA" id="ARBA00023027"/>
    </source>
</evidence>
<reference evidence="5 8" key="2">
    <citation type="journal article" date="2014" name="BMC Genomics">
        <title>An improved genome release (version Mt4.0) for the model legume Medicago truncatula.</title>
        <authorList>
            <person name="Tang H."/>
            <person name="Krishnakumar V."/>
            <person name="Bidwell S."/>
            <person name="Rosen B."/>
            <person name="Chan A."/>
            <person name="Zhou S."/>
            <person name="Gentzbittel L."/>
            <person name="Childs K.L."/>
            <person name="Yandell M."/>
            <person name="Gundlach H."/>
            <person name="Mayer K.F."/>
            <person name="Schwartz D.C."/>
            <person name="Town C.D."/>
        </authorList>
    </citation>
    <scope>GENOME REANNOTATION</scope>
    <source>
        <strain evidence="7 8">cv. Jemalong A17</strain>
    </source>
</reference>
<dbReference type="Proteomes" id="UP000002051">
    <property type="component" value="Chromosome 8"/>
</dbReference>
<proteinExistence type="predicted"/>
<dbReference type="OrthoDB" id="1436292at2759"/>
<dbReference type="InterPro" id="IPR000157">
    <property type="entry name" value="TIR_dom"/>
</dbReference>
<dbReference type="Gramene" id="rna48445">
    <property type="protein sequence ID" value="RHN42054.1"/>
    <property type="gene ID" value="gene48445"/>
</dbReference>
<dbReference type="Pfam" id="PF23282">
    <property type="entry name" value="WHD_ROQ1"/>
    <property type="match status" value="1"/>
</dbReference>
<dbReference type="InterPro" id="IPR042197">
    <property type="entry name" value="Apaf_helical"/>
</dbReference>
<protein>
    <submittedName>
        <fullName evidence="5">Disease resistance protein (TIR-NBS-LRR class)</fullName>
    </submittedName>
    <submittedName>
        <fullName evidence="6">Putative TIR domain, P-loop containing nucleoside triphosphate hydrolase</fullName>
    </submittedName>
</protein>
<dbReference type="Gene3D" id="3.40.50.300">
    <property type="entry name" value="P-loop containing nucleotide triphosphate hydrolases"/>
    <property type="match status" value="1"/>
</dbReference>
<name>G7LDV9_MEDTR</name>
<dbReference type="Gene3D" id="3.80.10.10">
    <property type="entry name" value="Ribonuclease Inhibitor"/>
    <property type="match status" value="2"/>
</dbReference>
<dbReference type="EnsemblPlants" id="AET03874">
    <property type="protein sequence ID" value="AET03874"/>
    <property type="gene ID" value="MTR_8g076910"/>
</dbReference>
<dbReference type="SUPFAM" id="SSF52200">
    <property type="entry name" value="Toll/Interleukin receptor TIR domain"/>
    <property type="match status" value="1"/>
</dbReference>
<dbReference type="Pfam" id="PF01582">
    <property type="entry name" value="TIR"/>
    <property type="match status" value="1"/>
</dbReference>
<dbReference type="PRINTS" id="PR00364">
    <property type="entry name" value="DISEASERSIST"/>
</dbReference>
<reference evidence="6" key="4">
    <citation type="journal article" date="2018" name="Nat. Plants">
        <title>Whole-genome landscape of Medicago truncatula symbiotic genes.</title>
        <authorList>
            <person name="Pecrix Y."/>
            <person name="Gamas P."/>
            <person name="Carrere S."/>
        </authorList>
    </citation>
    <scope>NUCLEOTIDE SEQUENCE</scope>
    <source>
        <tissue evidence="6">Leaves</tissue>
    </source>
</reference>
<dbReference type="HOGENOM" id="CLU_001561_0_0_1"/>
<dbReference type="Pfam" id="PF00931">
    <property type="entry name" value="NB-ARC"/>
    <property type="match status" value="1"/>
</dbReference>
<dbReference type="Gene3D" id="1.10.8.430">
    <property type="entry name" value="Helical domain of apoptotic protease-activating factors"/>
    <property type="match status" value="1"/>
</dbReference>
<dbReference type="Gene3D" id="3.40.50.10140">
    <property type="entry name" value="Toll/interleukin-1 receptor homology (TIR) domain"/>
    <property type="match status" value="1"/>
</dbReference>
<dbReference type="AlphaFoldDB" id="G7LDV9"/>
<dbReference type="PANTHER" id="PTHR11017">
    <property type="entry name" value="LEUCINE-RICH REPEAT-CONTAINING PROTEIN"/>
    <property type="match status" value="1"/>
</dbReference>
<evidence type="ECO:0000313" key="5">
    <source>
        <dbReference type="EMBL" id="AET03874.2"/>
    </source>
</evidence>
<gene>
    <name evidence="7" type="primary">11408172</name>
    <name evidence="5" type="ordered locus">MTR_8g076910</name>
    <name evidence="6" type="ORF">MtrunA17_Chr8g0372681</name>
</gene>
<dbReference type="SUPFAM" id="SSF52540">
    <property type="entry name" value="P-loop containing nucleoside triphosphate hydrolases"/>
    <property type="match status" value="1"/>
</dbReference>
<dbReference type="EMBL" id="CM001224">
    <property type="protein sequence ID" value="AET03874.2"/>
    <property type="molecule type" value="Genomic_DNA"/>
</dbReference>
<dbReference type="InterPro" id="IPR027417">
    <property type="entry name" value="P-loop_NTPase"/>
</dbReference>
<keyword evidence="6" id="KW-0378">Hydrolase</keyword>
<evidence type="ECO:0000313" key="8">
    <source>
        <dbReference type="Proteomes" id="UP000002051"/>
    </source>
</evidence>
<dbReference type="eggNOG" id="ENOG502SI7S">
    <property type="taxonomic scope" value="Eukaryota"/>
</dbReference>
<dbReference type="InterPro" id="IPR035897">
    <property type="entry name" value="Toll_tir_struct_dom_sf"/>
</dbReference>
<dbReference type="GO" id="GO:0016787">
    <property type="term" value="F:hydrolase activity"/>
    <property type="evidence" value="ECO:0007669"/>
    <property type="project" value="UniProtKB-KW"/>
</dbReference>
<evidence type="ECO:0000313" key="7">
    <source>
        <dbReference type="EnsemblPlants" id="AET03874"/>
    </source>
</evidence>
<dbReference type="InterPro" id="IPR058192">
    <property type="entry name" value="WHD_ROQ1-like"/>
</dbReference>
<sequence length="883" mass="100481">MAPSSFSSHAVALKKYDVFISFRGEDTRAGFTSHLYETFLQSKFHTYIDYRIQKGDHVWAELTKAIKQSTIFLVVFSKNYASSTWCLNELVEIMECSNKDNVAVIPVFYHIDPSRVRKQTGSYGTALAKHKKQGCDHKMMQNWKNALFQAANLSGFHSTTYRTESDLIEDITRVVLRKLNHKYTNELTCNFILDENYRTIQSLIKKIDSIEVQIIGLWGMGGIGKTTLAAALFQRVSFKYEGSCFLENVTEVSKRHGINFICNKLLSKLLREDLDIESAKVIPSMIMRRLKRMKSFIVLDDVHTLELLQNLIGVGNGWLGDGSIVIVTTRDKHVLVSGGIDKIHQVKEMNSRNSLQLFSFNAFDKVLPKEGYVELSERVIDYAKGNPLALKVLGSFLCSKSEIEWNCALAKLKEIPNAEIDKIMRWSYNELDDKEKNIFLDIACFFKGHERDRMTTILNQCGFFADIGIRTLLDKALIRVDFENCIQMHDLIQEMGKQVVREESLKNPEQSSRLWDPKEVYDVLKNNRETKIVEAIFLDATESRHINLSPKTFEKMPNLRLLAFRDHKGIKSVSLPSGLDSLPKNLRYFLWDGYPSKSLPPTFCPEMLVEFSLQDSHVENLWNGELNLPNLEILDLSNSKKLIECPNVSGSLNLKYVRLNGCLSLPEVDSSIFFLQKLESLIIDGCISLKSISSNTCSPALRELNAMNCINLQEFSVTFSSVDNLFLSLPEFGANKFPSSILHTKNLEYFLSPISDSLVDLPENFANCIWLANSLKGERDSSIILHKILPSPAFLSVKHLILFGNDVPFLSEIPDNISLLSSLKSLRLFNIAIRSLPETIMYLPQLESLSVFNCKMLLFRLFQSSFHFSLSGIVNLLRKCCVQ</sequence>
<evidence type="ECO:0000256" key="2">
    <source>
        <dbReference type="ARBA" id="ARBA00022737"/>
    </source>
</evidence>
<dbReference type="GO" id="GO:0006952">
    <property type="term" value="P:defense response"/>
    <property type="evidence" value="ECO:0007669"/>
    <property type="project" value="InterPro"/>
</dbReference>
<keyword evidence="8" id="KW-1185">Reference proteome</keyword>
<dbReference type="SUPFAM" id="SSF52058">
    <property type="entry name" value="L domain-like"/>
    <property type="match status" value="1"/>
</dbReference>
<keyword evidence="2" id="KW-0677">Repeat</keyword>
<evidence type="ECO:0000259" key="4">
    <source>
        <dbReference type="PROSITE" id="PS50104"/>
    </source>
</evidence>
<evidence type="ECO:0000313" key="6">
    <source>
        <dbReference type="EMBL" id="RHN42054.1"/>
    </source>
</evidence>
<reference evidence="5 8" key="1">
    <citation type="journal article" date="2011" name="Nature">
        <title>The Medicago genome provides insight into the evolution of rhizobial symbioses.</title>
        <authorList>
            <person name="Young N.D."/>
            <person name="Debelle F."/>
            <person name="Oldroyd G.E."/>
            <person name="Geurts R."/>
            <person name="Cannon S.B."/>
            <person name="Udvardi M.K."/>
            <person name="Benedito V.A."/>
            <person name="Mayer K.F."/>
            <person name="Gouzy J."/>
            <person name="Schoof H."/>
            <person name="Van de Peer Y."/>
            <person name="Proost S."/>
            <person name="Cook D.R."/>
            <person name="Meyers B.C."/>
            <person name="Spannagl M."/>
            <person name="Cheung F."/>
            <person name="De Mita S."/>
            <person name="Krishnakumar V."/>
            <person name="Gundlach H."/>
            <person name="Zhou S."/>
            <person name="Mudge J."/>
            <person name="Bharti A.K."/>
            <person name="Murray J.D."/>
            <person name="Naoumkina M.A."/>
            <person name="Rosen B."/>
            <person name="Silverstein K.A."/>
            <person name="Tang H."/>
            <person name="Rombauts S."/>
            <person name="Zhao P.X."/>
            <person name="Zhou P."/>
            <person name="Barbe V."/>
            <person name="Bardou P."/>
            <person name="Bechner M."/>
            <person name="Bellec A."/>
            <person name="Berger A."/>
            <person name="Berges H."/>
            <person name="Bidwell S."/>
            <person name="Bisseling T."/>
            <person name="Choisne N."/>
            <person name="Couloux A."/>
            <person name="Denny R."/>
            <person name="Deshpande S."/>
            <person name="Dai X."/>
            <person name="Doyle J.J."/>
            <person name="Dudez A.M."/>
            <person name="Farmer A.D."/>
            <person name="Fouteau S."/>
            <person name="Franken C."/>
            <person name="Gibelin C."/>
            <person name="Gish J."/>
            <person name="Goldstein S."/>
            <person name="Gonzalez A.J."/>
            <person name="Green P.J."/>
            <person name="Hallab A."/>
            <person name="Hartog M."/>
            <person name="Hua A."/>
            <person name="Humphray S.J."/>
            <person name="Jeong D.H."/>
            <person name="Jing Y."/>
            <person name="Jocker A."/>
            <person name="Kenton S.M."/>
            <person name="Kim D.J."/>
            <person name="Klee K."/>
            <person name="Lai H."/>
            <person name="Lang C."/>
            <person name="Lin S."/>
            <person name="Macmil S.L."/>
            <person name="Magdelenat G."/>
            <person name="Matthews L."/>
            <person name="McCorrison J."/>
            <person name="Monaghan E.L."/>
            <person name="Mun J.H."/>
            <person name="Najar F.Z."/>
            <person name="Nicholson C."/>
            <person name="Noirot C."/>
            <person name="O'Bleness M."/>
            <person name="Paule C.R."/>
            <person name="Poulain J."/>
            <person name="Prion F."/>
            <person name="Qin B."/>
            <person name="Qu C."/>
            <person name="Retzel E.F."/>
            <person name="Riddle C."/>
            <person name="Sallet E."/>
            <person name="Samain S."/>
            <person name="Samson N."/>
            <person name="Sanders I."/>
            <person name="Saurat O."/>
            <person name="Scarpelli C."/>
            <person name="Schiex T."/>
            <person name="Segurens B."/>
            <person name="Severin A.J."/>
            <person name="Sherrier D.J."/>
            <person name="Shi R."/>
            <person name="Sims S."/>
            <person name="Singer S.R."/>
            <person name="Sinharoy S."/>
            <person name="Sterck L."/>
            <person name="Viollet A."/>
            <person name="Wang B.B."/>
            <person name="Wang K."/>
            <person name="Wang M."/>
            <person name="Wang X."/>
            <person name="Warfsmann J."/>
            <person name="Weissenbach J."/>
            <person name="White D.D."/>
            <person name="White J.D."/>
            <person name="Wiley G.B."/>
            <person name="Wincker P."/>
            <person name="Xing Y."/>
            <person name="Yang L."/>
            <person name="Yao Z."/>
            <person name="Ying F."/>
            <person name="Zhai J."/>
            <person name="Zhou L."/>
            <person name="Zuber A."/>
            <person name="Denarie J."/>
            <person name="Dixon R.A."/>
            <person name="May G.D."/>
            <person name="Schwartz D.C."/>
            <person name="Rogers J."/>
            <person name="Quetier F."/>
            <person name="Town C.D."/>
            <person name="Roe B.A."/>
        </authorList>
    </citation>
    <scope>NUCLEOTIDE SEQUENCE [LARGE SCALE GENOMIC DNA]</scope>
    <source>
        <strain evidence="5">A17</strain>
        <strain evidence="7 8">cv. Jemalong A17</strain>
    </source>
</reference>
<dbReference type="InterPro" id="IPR002182">
    <property type="entry name" value="NB-ARC"/>
</dbReference>
<dbReference type="PROSITE" id="PS50104">
    <property type="entry name" value="TIR"/>
    <property type="match status" value="1"/>
</dbReference>
<accession>A0A0C3Y3N1</accession>
<keyword evidence="3" id="KW-0520">NAD</keyword>